<dbReference type="Proteomes" id="UP000027178">
    <property type="component" value="Unassembled WGS sequence"/>
</dbReference>
<dbReference type="eggNOG" id="ENOG5032H9Z">
    <property type="taxonomic scope" value="Bacteria"/>
</dbReference>
<dbReference type="AlphaFoldDB" id="A0A066YG73"/>
<proteinExistence type="predicted"/>
<evidence type="ECO:0000313" key="1">
    <source>
        <dbReference type="EMBL" id="KDN80498.1"/>
    </source>
</evidence>
<accession>A0A066YG73</accession>
<dbReference type="HOGENOM" id="CLU_1592389_0_0_11"/>
<dbReference type="PATRIC" id="fig|1348663.4.peg.7455"/>
<evidence type="ECO:0000313" key="2">
    <source>
        <dbReference type="Proteomes" id="UP000027178"/>
    </source>
</evidence>
<dbReference type="OrthoDB" id="4158041at2"/>
<gene>
    <name evidence="1" type="ORF">KCH_77320</name>
</gene>
<sequence>MAADPATGLLHHDDAYTVVLASLGHLESLGRRRTTIGDLHTWSRTLSGGEALGGHRRLMTLLRQAADHGQVRLALGEVHIGDAPTGGGPGHVWMHQPTKGGAAVELIGPEPWPAGTPARPGTPAWWHCTGCRDGRTSTEAAALYTVRQDVAAHAAACAFLPPLPHHH</sequence>
<reference evidence="1 2" key="1">
    <citation type="submission" date="2014-05" db="EMBL/GenBank/DDBJ databases">
        <title>Draft Genome Sequence of Kitasatospora cheerisanensis KCTC 2395.</title>
        <authorList>
            <person name="Nam D.H."/>
        </authorList>
    </citation>
    <scope>NUCLEOTIDE SEQUENCE [LARGE SCALE GENOMIC DNA]</scope>
    <source>
        <strain evidence="1 2">KCTC 2395</strain>
    </source>
</reference>
<protein>
    <submittedName>
        <fullName evidence="1">Uncharacterized protein</fullName>
    </submittedName>
</protein>
<name>A0A066YG73_9ACTN</name>
<organism evidence="1 2">
    <name type="scientific">Kitasatospora cheerisanensis KCTC 2395</name>
    <dbReference type="NCBI Taxonomy" id="1348663"/>
    <lineage>
        <taxon>Bacteria</taxon>
        <taxon>Bacillati</taxon>
        <taxon>Actinomycetota</taxon>
        <taxon>Actinomycetes</taxon>
        <taxon>Kitasatosporales</taxon>
        <taxon>Streptomycetaceae</taxon>
        <taxon>Kitasatospora</taxon>
    </lineage>
</organism>
<dbReference type="RefSeq" id="WP_035875941.1">
    <property type="nucleotide sequence ID" value="NZ_KK853998.1"/>
</dbReference>
<dbReference type="EMBL" id="JNBY01000174">
    <property type="protein sequence ID" value="KDN80498.1"/>
    <property type="molecule type" value="Genomic_DNA"/>
</dbReference>
<keyword evidence="2" id="KW-1185">Reference proteome</keyword>
<comment type="caution">
    <text evidence="1">The sequence shown here is derived from an EMBL/GenBank/DDBJ whole genome shotgun (WGS) entry which is preliminary data.</text>
</comment>